<keyword evidence="3" id="KW-1185">Reference proteome</keyword>
<dbReference type="EMBL" id="BPLQ01007426">
    <property type="protein sequence ID" value="GIY30078.1"/>
    <property type="molecule type" value="Genomic_DNA"/>
</dbReference>
<gene>
    <name evidence="2" type="ORF">CDAR_445451</name>
</gene>
<comment type="caution">
    <text evidence="2">The sequence shown here is derived from an EMBL/GenBank/DDBJ whole genome shotgun (WGS) entry which is preliminary data.</text>
</comment>
<evidence type="ECO:0000313" key="2">
    <source>
        <dbReference type="EMBL" id="GIY30078.1"/>
    </source>
</evidence>
<organism evidence="2 3">
    <name type="scientific">Caerostris darwini</name>
    <dbReference type="NCBI Taxonomy" id="1538125"/>
    <lineage>
        <taxon>Eukaryota</taxon>
        <taxon>Metazoa</taxon>
        <taxon>Ecdysozoa</taxon>
        <taxon>Arthropoda</taxon>
        <taxon>Chelicerata</taxon>
        <taxon>Arachnida</taxon>
        <taxon>Araneae</taxon>
        <taxon>Araneomorphae</taxon>
        <taxon>Entelegynae</taxon>
        <taxon>Araneoidea</taxon>
        <taxon>Araneidae</taxon>
        <taxon>Caerostris</taxon>
    </lineage>
</organism>
<accession>A0AAV4SDW3</accession>
<dbReference type="AlphaFoldDB" id="A0AAV4SDW3"/>
<sequence>MHTTVIKQSHLRDHPSNRCSNPHSPFSSLSGTNDAGVEIFARPFLFKEFKKLFPDLIRNVATSQGRLQKEEIWGKIFSRGFSNRWTPRRQVMISPRNHNRLSALLLEHPPPPPF</sequence>
<name>A0AAV4SDW3_9ARAC</name>
<reference evidence="2 3" key="1">
    <citation type="submission" date="2021-06" db="EMBL/GenBank/DDBJ databases">
        <title>Caerostris darwini draft genome.</title>
        <authorList>
            <person name="Kono N."/>
            <person name="Arakawa K."/>
        </authorList>
    </citation>
    <scope>NUCLEOTIDE SEQUENCE [LARGE SCALE GENOMIC DNA]</scope>
</reference>
<evidence type="ECO:0000313" key="3">
    <source>
        <dbReference type="Proteomes" id="UP001054837"/>
    </source>
</evidence>
<proteinExistence type="predicted"/>
<protein>
    <submittedName>
        <fullName evidence="2">Uncharacterized protein</fullName>
    </submittedName>
</protein>
<evidence type="ECO:0000256" key="1">
    <source>
        <dbReference type="SAM" id="MobiDB-lite"/>
    </source>
</evidence>
<feature type="compositionally biased region" description="Polar residues" evidence="1">
    <location>
        <begin position="17"/>
        <end position="29"/>
    </location>
</feature>
<feature type="region of interest" description="Disordered" evidence="1">
    <location>
        <begin position="1"/>
        <end position="29"/>
    </location>
</feature>
<dbReference type="Proteomes" id="UP001054837">
    <property type="component" value="Unassembled WGS sequence"/>
</dbReference>